<proteinExistence type="predicted"/>
<dbReference type="InterPro" id="IPR015424">
    <property type="entry name" value="PyrdxlP-dep_Trfase"/>
</dbReference>
<evidence type="ECO:0000256" key="2">
    <source>
        <dbReference type="ARBA" id="ARBA00022898"/>
    </source>
</evidence>
<organism evidence="3 4">
    <name type="scientific">Aerophobetes bacterium</name>
    <dbReference type="NCBI Taxonomy" id="2030807"/>
    <lineage>
        <taxon>Bacteria</taxon>
        <taxon>Candidatus Aerophobota</taxon>
    </lineage>
</organism>
<dbReference type="SUPFAM" id="SSF53383">
    <property type="entry name" value="PLP-dependent transferases"/>
    <property type="match status" value="1"/>
</dbReference>
<protein>
    <submittedName>
        <fullName evidence="3">Aminotransferase class III-fold pyridoxal phosphate-dependent enzyme</fullName>
    </submittedName>
</protein>
<accession>A0A523W0H9</accession>
<comment type="cofactor">
    <cofactor evidence="1">
        <name>pyridoxal 5'-phosphate</name>
        <dbReference type="ChEBI" id="CHEBI:597326"/>
    </cofactor>
</comment>
<sequence length="274" mass="30501">MKDAVLKDYRTRTPESEKLFERAKKVMAGGVCHNIRYFPPYPFYIKEARGSKVWDVDGNEYIDLWMAHYEAILGHSPEIIVNEVSRILSKGMHWGLVNEYQVELAELICQVVPSAEKVRFCCSGTEATMYAVRLARAFTGKSVILKVEGGWHGANTDLSVAIHSPYEEKESAGLLPEVSRYTKSIPFNDVEGSLRIMRQNAENLAAVLIEPVPGQGYVPAESGYLEALREEARKLDALLIFDEVIDGFRLSLGGAQEKYGITPDLTTLGKILGG</sequence>
<dbReference type="Gene3D" id="3.40.640.10">
    <property type="entry name" value="Type I PLP-dependent aspartate aminotransferase-like (Major domain)"/>
    <property type="match status" value="1"/>
</dbReference>
<dbReference type="Pfam" id="PF00202">
    <property type="entry name" value="Aminotran_3"/>
    <property type="match status" value="1"/>
</dbReference>
<dbReference type="InterPro" id="IPR005814">
    <property type="entry name" value="Aminotrans_3"/>
</dbReference>
<dbReference type="InterPro" id="IPR049704">
    <property type="entry name" value="Aminotrans_3_PPA_site"/>
</dbReference>
<comment type="caution">
    <text evidence="3">The sequence shown here is derived from an EMBL/GenBank/DDBJ whole genome shotgun (WGS) entry which is preliminary data.</text>
</comment>
<gene>
    <name evidence="3" type="ORF">E3J48_06580</name>
</gene>
<feature type="non-terminal residue" evidence="3">
    <location>
        <position position="274"/>
    </location>
</feature>
<dbReference type="PANTHER" id="PTHR43713">
    <property type="entry name" value="GLUTAMATE-1-SEMIALDEHYDE 2,1-AMINOMUTASE"/>
    <property type="match status" value="1"/>
</dbReference>
<dbReference type="Proteomes" id="UP000319130">
    <property type="component" value="Unassembled WGS sequence"/>
</dbReference>
<dbReference type="AlphaFoldDB" id="A0A523W0H9"/>
<evidence type="ECO:0000256" key="1">
    <source>
        <dbReference type="ARBA" id="ARBA00001933"/>
    </source>
</evidence>
<name>A0A523W0H9_UNCAE</name>
<dbReference type="EMBL" id="SOIZ01000294">
    <property type="protein sequence ID" value="TET60535.1"/>
    <property type="molecule type" value="Genomic_DNA"/>
</dbReference>
<keyword evidence="2" id="KW-0663">Pyridoxal phosphate</keyword>
<evidence type="ECO:0000313" key="3">
    <source>
        <dbReference type="EMBL" id="TET60535.1"/>
    </source>
</evidence>
<dbReference type="PANTHER" id="PTHR43713:SF3">
    <property type="entry name" value="GLUTAMATE-1-SEMIALDEHYDE 2,1-AMINOMUTASE 1, CHLOROPLASTIC-RELATED"/>
    <property type="match status" value="1"/>
</dbReference>
<dbReference type="GO" id="GO:0008483">
    <property type="term" value="F:transaminase activity"/>
    <property type="evidence" value="ECO:0007669"/>
    <property type="project" value="UniProtKB-KW"/>
</dbReference>
<dbReference type="Gene3D" id="3.90.1150.10">
    <property type="entry name" value="Aspartate Aminotransferase, domain 1"/>
    <property type="match status" value="1"/>
</dbReference>
<dbReference type="InterPro" id="IPR015422">
    <property type="entry name" value="PyrdxlP-dep_Trfase_small"/>
</dbReference>
<keyword evidence="3" id="KW-0032">Aminotransferase</keyword>
<keyword evidence="3" id="KW-0808">Transferase</keyword>
<evidence type="ECO:0000313" key="4">
    <source>
        <dbReference type="Proteomes" id="UP000319130"/>
    </source>
</evidence>
<dbReference type="GO" id="GO:0030170">
    <property type="term" value="F:pyridoxal phosphate binding"/>
    <property type="evidence" value="ECO:0007669"/>
    <property type="project" value="InterPro"/>
</dbReference>
<dbReference type="InterPro" id="IPR015421">
    <property type="entry name" value="PyrdxlP-dep_Trfase_major"/>
</dbReference>
<reference evidence="3 4" key="1">
    <citation type="submission" date="2019-03" db="EMBL/GenBank/DDBJ databases">
        <title>Metabolic potential of uncultured bacteria and archaea associated with petroleum seepage in deep-sea sediments.</title>
        <authorList>
            <person name="Dong X."/>
            <person name="Hubert C."/>
        </authorList>
    </citation>
    <scope>NUCLEOTIDE SEQUENCE [LARGE SCALE GENOMIC DNA]</scope>
    <source>
        <strain evidence="3">E29_bin52</strain>
    </source>
</reference>
<dbReference type="PROSITE" id="PS00600">
    <property type="entry name" value="AA_TRANSFER_CLASS_3"/>
    <property type="match status" value="1"/>
</dbReference>